<dbReference type="PATRIC" id="fig|595434.4.peg.6236"/>
<reference evidence="1" key="1">
    <citation type="submission" date="2015-05" db="EMBL/GenBank/DDBJ databases">
        <title>Permanent draft genome of Rhodopirellula islandicus K833.</title>
        <authorList>
            <person name="Kizina J."/>
            <person name="Richter M."/>
            <person name="Glockner F.O."/>
            <person name="Harder J."/>
        </authorList>
    </citation>
    <scope>NUCLEOTIDE SEQUENCE [LARGE SCALE GENOMIC DNA]</scope>
    <source>
        <strain evidence="1">K833</strain>
    </source>
</reference>
<protein>
    <recommendedName>
        <fullName evidence="3">Type II toxin-antitoxin system ParD family antitoxin</fullName>
    </recommendedName>
</protein>
<sequence>MQFVEGLVTSGEFESTSEAITEGVRLLMSRQRLRADIQKGINELDAGLGIDGDEVFSELRARAKAAVEDAS</sequence>
<accession>A0A0J1E7G5</accession>
<proteinExistence type="predicted"/>
<dbReference type="InterPro" id="IPR038296">
    <property type="entry name" value="ParD_sf"/>
</dbReference>
<dbReference type="AlphaFoldDB" id="A0A0J1E7G5"/>
<evidence type="ECO:0000313" key="2">
    <source>
        <dbReference type="Proteomes" id="UP000036367"/>
    </source>
</evidence>
<evidence type="ECO:0008006" key="3">
    <source>
        <dbReference type="Google" id="ProtNLM"/>
    </source>
</evidence>
<dbReference type="STRING" id="595434.RISK_006555"/>
<dbReference type="Proteomes" id="UP000036367">
    <property type="component" value="Unassembled WGS sequence"/>
</dbReference>
<dbReference type="Gene3D" id="6.10.10.120">
    <property type="entry name" value="Antitoxin ParD1-like"/>
    <property type="match status" value="1"/>
</dbReference>
<organism evidence="1 2">
    <name type="scientific">Rhodopirellula islandica</name>
    <dbReference type="NCBI Taxonomy" id="595434"/>
    <lineage>
        <taxon>Bacteria</taxon>
        <taxon>Pseudomonadati</taxon>
        <taxon>Planctomycetota</taxon>
        <taxon>Planctomycetia</taxon>
        <taxon>Pirellulales</taxon>
        <taxon>Pirellulaceae</taxon>
        <taxon>Rhodopirellula</taxon>
    </lineage>
</organism>
<gene>
    <name evidence="1" type="ORF">RISK_006555</name>
</gene>
<name>A0A0J1E7G5_RHOIS</name>
<dbReference type="EMBL" id="LECT01000054">
    <property type="protein sequence ID" value="KLU01399.1"/>
    <property type="molecule type" value="Genomic_DNA"/>
</dbReference>
<keyword evidence="2" id="KW-1185">Reference proteome</keyword>
<evidence type="ECO:0000313" key="1">
    <source>
        <dbReference type="EMBL" id="KLU01399.1"/>
    </source>
</evidence>
<comment type="caution">
    <text evidence="1">The sequence shown here is derived from an EMBL/GenBank/DDBJ whole genome shotgun (WGS) entry which is preliminary data.</text>
</comment>